<feature type="compositionally biased region" description="Pro residues" evidence="1">
    <location>
        <begin position="291"/>
        <end position="303"/>
    </location>
</feature>
<reference evidence="2" key="1">
    <citation type="journal article" date="2023" name="Mol. Phylogenet. Evol.">
        <title>Genome-scale phylogeny and comparative genomics of the fungal order Sordariales.</title>
        <authorList>
            <person name="Hensen N."/>
            <person name="Bonometti L."/>
            <person name="Westerberg I."/>
            <person name="Brannstrom I.O."/>
            <person name="Guillou S."/>
            <person name="Cros-Aarteil S."/>
            <person name="Calhoun S."/>
            <person name="Haridas S."/>
            <person name="Kuo A."/>
            <person name="Mondo S."/>
            <person name="Pangilinan J."/>
            <person name="Riley R."/>
            <person name="LaButti K."/>
            <person name="Andreopoulos B."/>
            <person name="Lipzen A."/>
            <person name="Chen C."/>
            <person name="Yan M."/>
            <person name="Daum C."/>
            <person name="Ng V."/>
            <person name="Clum A."/>
            <person name="Steindorff A."/>
            <person name="Ohm R.A."/>
            <person name="Martin F."/>
            <person name="Silar P."/>
            <person name="Natvig D.O."/>
            <person name="Lalanne C."/>
            <person name="Gautier V."/>
            <person name="Ament-Velasquez S.L."/>
            <person name="Kruys A."/>
            <person name="Hutchinson M.I."/>
            <person name="Powell A.J."/>
            <person name="Barry K."/>
            <person name="Miller A.N."/>
            <person name="Grigoriev I.V."/>
            <person name="Debuchy R."/>
            <person name="Gladieux P."/>
            <person name="Hiltunen Thoren M."/>
            <person name="Johannesson H."/>
        </authorList>
    </citation>
    <scope>NUCLEOTIDE SEQUENCE</scope>
    <source>
        <strain evidence="2">PSN243</strain>
    </source>
</reference>
<feature type="region of interest" description="Disordered" evidence="1">
    <location>
        <begin position="328"/>
        <end position="354"/>
    </location>
</feature>
<feature type="region of interest" description="Disordered" evidence="1">
    <location>
        <begin position="109"/>
        <end position="312"/>
    </location>
</feature>
<organism evidence="2 3">
    <name type="scientific">Podospora aff. communis PSN243</name>
    <dbReference type="NCBI Taxonomy" id="3040156"/>
    <lineage>
        <taxon>Eukaryota</taxon>
        <taxon>Fungi</taxon>
        <taxon>Dikarya</taxon>
        <taxon>Ascomycota</taxon>
        <taxon>Pezizomycotina</taxon>
        <taxon>Sordariomycetes</taxon>
        <taxon>Sordariomycetidae</taxon>
        <taxon>Sordariales</taxon>
        <taxon>Podosporaceae</taxon>
        <taxon>Podospora</taxon>
    </lineage>
</organism>
<name>A0AAV9H154_9PEZI</name>
<evidence type="ECO:0000256" key="1">
    <source>
        <dbReference type="SAM" id="MobiDB-lite"/>
    </source>
</evidence>
<accession>A0AAV9H154</accession>
<feature type="compositionally biased region" description="Polar residues" evidence="1">
    <location>
        <begin position="24"/>
        <end position="38"/>
    </location>
</feature>
<protein>
    <submittedName>
        <fullName evidence="2">Uncharacterized protein</fullName>
    </submittedName>
</protein>
<evidence type="ECO:0000313" key="2">
    <source>
        <dbReference type="EMBL" id="KAK4453735.1"/>
    </source>
</evidence>
<feature type="compositionally biased region" description="Basic and acidic residues" evidence="1">
    <location>
        <begin position="191"/>
        <end position="231"/>
    </location>
</feature>
<feature type="compositionally biased region" description="Basic residues" evidence="1">
    <location>
        <begin position="181"/>
        <end position="190"/>
    </location>
</feature>
<sequence length="354" mass="40580">MSKTVKFRRDSPSGGSYLDHQRSDSGVGSFSSDNESRTAYTERGFAGADYDTRDVYSLLAAETSEKQEWMESAREWKEKATKLDNLLIIAHKELKETQARLRAIEDHADEVDEEKGKLIKQNQSLAEKNQILTDKNQRLEEELKEFKDAKRSSRRKSNSPPSMSGANPAATAEAPVEDKKPRRSASRRHSIGREREQERMEMEKERERISREMEKERKKEEKLQEKKEMDRLRKRFNSRAGDEESDANSSKTSSKSSRRDGSYIEPMGQPAPRPQVQVPPSPSTARHSQYPPYPNGGYAPPPDSRYAPSSVPRVPVVHPQVVVSYSDTFNEEDGHYHAHPLPRGQRSPDRRERR</sequence>
<keyword evidence="3" id="KW-1185">Reference proteome</keyword>
<feature type="compositionally biased region" description="Pro residues" evidence="1">
    <location>
        <begin position="269"/>
        <end position="282"/>
    </location>
</feature>
<gene>
    <name evidence="2" type="ORF">QBC34DRAFT_421888</name>
</gene>
<dbReference type="EMBL" id="MU865919">
    <property type="protein sequence ID" value="KAK4453735.1"/>
    <property type="molecule type" value="Genomic_DNA"/>
</dbReference>
<proteinExistence type="predicted"/>
<reference evidence="2" key="2">
    <citation type="submission" date="2023-05" db="EMBL/GenBank/DDBJ databases">
        <authorList>
            <consortium name="Lawrence Berkeley National Laboratory"/>
            <person name="Steindorff A."/>
            <person name="Hensen N."/>
            <person name="Bonometti L."/>
            <person name="Westerberg I."/>
            <person name="Brannstrom I.O."/>
            <person name="Guillou S."/>
            <person name="Cros-Aarteil S."/>
            <person name="Calhoun S."/>
            <person name="Haridas S."/>
            <person name="Kuo A."/>
            <person name="Mondo S."/>
            <person name="Pangilinan J."/>
            <person name="Riley R."/>
            <person name="Labutti K."/>
            <person name="Andreopoulos B."/>
            <person name="Lipzen A."/>
            <person name="Chen C."/>
            <person name="Yanf M."/>
            <person name="Daum C."/>
            <person name="Ng V."/>
            <person name="Clum A."/>
            <person name="Ohm R."/>
            <person name="Martin F."/>
            <person name="Silar P."/>
            <person name="Natvig D."/>
            <person name="Lalanne C."/>
            <person name="Gautier V."/>
            <person name="Ament-Velasquez S.L."/>
            <person name="Kruys A."/>
            <person name="Hutchinson M.I."/>
            <person name="Powell A.J."/>
            <person name="Barry K."/>
            <person name="Miller A.N."/>
            <person name="Grigoriev I.V."/>
            <person name="Debuchy R."/>
            <person name="Gladieux P."/>
            <person name="Thoren M.H."/>
            <person name="Johannesson H."/>
        </authorList>
    </citation>
    <scope>NUCLEOTIDE SEQUENCE</scope>
    <source>
        <strain evidence="2">PSN243</strain>
    </source>
</reference>
<feature type="compositionally biased region" description="Polar residues" evidence="1">
    <location>
        <begin position="120"/>
        <end position="134"/>
    </location>
</feature>
<feature type="compositionally biased region" description="Basic and acidic residues" evidence="1">
    <location>
        <begin position="135"/>
        <end position="151"/>
    </location>
</feature>
<comment type="caution">
    <text evidence="2">The sequence shown here is derived from an EMBL/GenBank/DDBJ whole genome shotgun (WGS) entry which is preliminary data.</text>
</comment>
<evidence type="ECO:0000313" key="3">
    <source>
        <dbReference type="Proteomes" id="UP001321760"/>
    </source>
</evidence>
<feature type="region of interest" description="Disordered" evidence="1">
    <location>
        <begin position="1"/>
        <end position="38"/>
    </location>
</feature>
<dbReference type="AlphaFoldDB" id="A0AAV9H154"/>
<dbReference type="Proteomes" id="UP001321760">
    <property type="component" value="Unassembled WGS sequence"/>
</dbReference>